<evidence type="ECO:0000313" key="5">
    <source>
        <dbReference type="EMBL" id="VAX19715.1"/>
    </source>
</evidence>
<dbReference type="Gene3D" id="1.10.287.470">
    <property type="entry name" value="Helix hairpin bin"/>
    <property type="match status" value="1"/>
</dbReference>
<dbReference type="GO" id="GO:0060003">
    <property type="term" value="P:copper ion export"/>
    <property type="evidence" value="ECO:0007669"/>
    <property type="project" value="TreeGrafter"/>
</dbReference>
<sequence length="316" mass="34459">MMNIKNRPGTALTALLFALLISASSGCDSSENHSGQKENSPDQGEEKHAHNENEDAKQGKGHDKSEDGDHGEETVRLSEEELEEFGIQTSLAGPGKLNISITLPGEVSVNADKLAHVVPRVSGVVREVRANLGDHVKLGEVMAVLESRELSDAKAEYLAAIERLSLATANYSREERLWRKKVSSEQDYLNAKQELAEVRIALRSAEQKLHALGFTEKYLDRLPKHADITFTRYEITAPFKGTVIEKHVALGEAVQGDAVLFVVADLSTVWVDLSVYEKDLPFIKEGAKVAITAGHGIPDAEGVISYVGPIVGEQTR</sequence>
<dbReference type="PROSITE" id="PS51257">
    <property type="entry name" value="PROKAR_LIPOPROTEIN"/>
    <property type="match status" value="1"/>
</dbReference>
<dbReference type="SUPFAM" id="SSF111369">
    <property type="entry name" value="HlyD-like secretion proteins"/>
    <property type="match status" value="1"/>
</dbReference>
<dbReference type="InterPro" id="IPR058647">
    <property type="entry name" value="BSH_CzcB-like"/>
</dbReference>
<dbReference type="Gene3D" id="2.40.30.170">
    <property type="match status" value="1"/>
</dbReference>
<dbReference type="GO" id="GO:0030288">
    <property type="term" value="C:outer membrane-bounded periplasmic space"/>
    <property type="evidence" value="ECO:0007669"/>
    <property type="project" value="TreeGrafter"/>
</dbReference>
<name>A0A3B1CLH3_9ZZZZ</name>
<evidence type="ECO:0000259" key="4">
    <source>
        <dbReference type="Pfam" id="PF25973"/>
    </source>
</evidence>
<dbReference type="InterPro" id="IPR058648">
    <property type="entry name" value="HH_CzcB-like"/>
</dbReference>
<protein>
    <submittedName>
        <fullName evidence="5">Cobalt/zinc/cadmium efflux RND transporter, membrane fusion protein, CzcB family</fullName>
    </submittedName>
</protein>
<feature type="domain" description="CzcB-like barrel-sandwich hybrid" evidence="4">
    <location>
        <begin position="114"/>
        <end position="265"/>
    </location>
</feature>
<dbReference type="PANTHER" id="PTHR30097">
    <property type="entry name" value="CATION EFFLUX SYSTEM PROTEIN CUSB"/>
    <property type="match status" value="1"/>
</dbReference>
<reference evidence="5" key="1">
    <citation type="submission" date="2018-06" db="EMBL/GenBank/DDBJ databases">
        <authorList>
            <person name="Zhirakovskaya E."/>
        </authorList>
    </citation>
    <scope>NUCLEOTIDE SEQUENCE</scope>
</reference>
<dbReference type="Gene3D" id="2.40.50.100">
    <property type="match status" value="1"/>
</dbReference>
<organism evidence="5">
    <name type="scientific">hydrothermal vent metagenome</name>
    <dbReference type="NCBI Taxonomy" id="652676"/>
    <lineage>
        <taxon>unclassified sequences</taxon>
        <taxon>metagenomes</taxon>
        <taxon>ecological metagenomes</taxon>
    </lineage>
</organism>
<accession>A0A3B1CLH3</accession>
<dbReference type="InterPro" id="IPR051909">
    <property type="entry name" value="MFP_Cation_Efflux"/>
</dbReference>
<dbReference type="AlphaFoldDB" id="A0A3B1CLH3"/>
<dbReference type="PANTHER" id="PTHR30097:SF4">
    <property type="entry name" value="SLR6042 PROTEIN"/>
    <property type="match status" value="1"/>
</dbReference>
<proteinExistence type="predicted"/>
<feature type="non-terminal residue" evidence="5">
    <location>
        <position position="316"/>
    </location>
</feature>
<keyword evidence="1" id="KW-0813">Transport</keyword>
<evidence type="ECO:0000256" key="1">
    <source>
        <dbReference type="ARBA" id="ARBA00022448"/>
    </source>
</evidence>
<dbReference type="GO" id="GO:0046914">
    <property type="term" value="F:transition metal ion binding"/>
    <property type="evidence" value="ECO:0007669"/>
    <property type="project" value="TreeGrafter"/>
</dbReference>
<evidence type="ECO:0000256" key="2">
    <source>
        <dbReference type="SAM" id="MobiDB-lite"/>
    </source>
</evidence>
<gene>
    <name evidence="5" type="ORF">MNBD_NITROSPINAE04-491</name>
</gene>
<feature type="domain" description="CzcB-like alpha-helical hairpin" evidence="3">
    <location>
        <begin position="152"/>
        <end position="211"/>
    </location>
</feature>
<dbReference type="Pfam" id="PF25973">
    <property type="entry name" value="BSH_CzcB"/>
    <property type="match status" value="1"/>
</dbReference>
<feature type="region of interest" description="Disordered" evidence="2">
    <location>
        <begin position="26"/>
        <end position="76"/>
    </location>
</feature>
<dbReference type="Pfam" id="PF25893">
    <property type="entry name" value="HH_CzcB"/>
    <property type="match status" value="1"/>
</dbReference>
<feature type="compositionally biased region" description="Basic and acidic residues" evidence="2">
    <location>
        <begin position="30"/>
        <end position="76"/>
    </location>
</feature>
<dbReference type="GO" id="GO:0015679">
    <property type="term" value="P:plasma membrane copper ion transport"/>
    <property type="evidence" value="ECO:0007669"/>
    <property type="project" value="TreeGrafter"/>
</dbReference>
<evidence type="ECO:0000259" key="3">
    <source>
        <dbReference type="Pfam" id="PF25893"/>
    </source>
</evidence>
<dbReference type="EMBL" id="UOGA01000162">
    <property type="protein sequence ID" value="VAX19715.1"/>
    <property type="molecule type" value="Genomic_DNA"/>
</dbReference>